<evidence type="ECO:0000256" key="2">
    <source>
        <dbReference type="ARBA" id="ARBA00009604"/>
    </source>
</evidence>
<dbReference type="PRINTS" id="PR00148">
    <property type="entry name" value="ENOLASE"/>
</dbReference>
<feature type="domain" description="Enolase C-terminal TIM barrel" evidence="11">
    <location>
        <begin position="139"/>
        <end position="425"/>
    </location>
</feature>
<dbReference type="PANTHER" id="PTHR11902">
    <property type="entry name" value="ENOLASE"/>
    <property type="match status" value="1"/>
</dbReference>
<comment type="similarity">
    <text evidence="2 10">Belongs to the enolase family.</text>
</comment>
<comment type="catalytic activity">
    <reaction evidence="10">
        <text>(2R)-2-phosphoglycerate = phosphoenolpyruvate + H2O</text>
        <dbReference type="Rhea" id="RHEA:10164"/>
        <dbReference type="ChEBI" id="CHEBI:15377"/>
        <dbReference type="ChEBI" id="CHEBI:58289"/>
        <dbReference type="ChEBI" id="CHEBI:58702"/>
        <dbReference type="EC" id="4.2.1.11"/>
    </reaction>
</comment>
<feature type="domain" description="Enolase N-terminal" evidence="12">
    <location>
        <begin position="4"/>
        <end position="134"/>
    </location>
</feature>
<dbReference type="CDD" id="cd03313">
    <property type="entry name" value="enolase"/>
    <property type="match status" value="1"/>
</dbReference>
<evidence type="ECO:0000256" key="5">
    <source>
        <dbReference type="ARBA" id="ARBA00022525"/>
    </source>
</evidence>
<dbReference type="EMBL" id="MTAC01000022">
    <property type="protein sequence ID" value="OSI33306.1"/>
    <property type="molecule type" value="Genomic_DNA"/>
</dbReference>
<evidence type="ECO:0000256" key="4">
    <source>
        <dbReference type="ARBA" id="ARBA00017068"/>
    </source>
</evidence>
<accession>A0ABX3WLG1</accession>
<sequence length="428" mass="46100">MSTIVDIFAREILDSRGNPTVECDVLLESGVMGRAAVPSGASTGQKEALELRDGDKTRYLGKGVLQAVEHVNNEIAQALIGLDASEQSYIDQVMIELDGTDNKGRLGANATLAVSMAVARAAAEDAGLPLYRYLGGAGPMAMPVPMMNVINGGAHANNSLDIQEFMIMPVGAKSFREALRCGAEIFHALKKLCDEKGFPTTVGDEGGFAPNLNSHEEALQLMQEAVKAAGYTPGEDVLFALDCASSEFYKDGKYHLSAEGLALSSEEFADYLAKLVDTYPIVSIEDGMDENDWAGWKHLTEKLGKKVQLVGDDLFVTNPKILADGIEQGIANALLVKVNQIGTLSETLKAVELAKRNRYTSVMSHRSGETEDSTIADLAVATNCMQIKTGSLSRSDRMAKYNQLLRIEEELAEAAYYPGKAAFYQLGK</sequence>
<evidence type="ECO:0000256" key="9">
    <source>
        <dbReference type="ARBA" id="ARBA00045763"/>
    </source>
</evidence>
<feature type="binding site" evidence="10">
    <location>
        <position position="337"/>
    </location>
    <ligand>
        <name>(2R)-2-phosphoglycerate</name>
        <dbReference type="ChEBI" id="CHEBI:58289"/>
    </ligand>
</feature>
<evidence type="ECO:0000256" key="1">
    <source>
        <dbReference type="ARBA" id="ARBA00005031"/>
    </source>
</evidence>
<feature type="binding site" evidence="10">
    <location>
        <position position="285"/>
    </location>
    <ligand>
        <name>Mg(2+)</name>
        <dbReference type="ChEBI" id="CHEBI:18420"/>
    </ligand>
</feature>
<reference evidence="13 14" key="1">
    <citation type="submission" date="2017-01" db="EMBL/GenBank/DDBJ databases">
        <authorList>
            <person name="Wolfgang W.J."/>
            <person name="Cole J."/>
            <person name="Wroblewski D."/>
            <person name="Mcginnis J."/>
            <person name="Musser K.A."/>
        </authorList>
    </citation>
    <scope>NUCLEOTIDE SEQUENCE [LARGE SCALE GENOMIC DNA]</scope>
    <source>
        <strain evidence="13 14">93087</strain>
    </source>
</reference>
<dbReference type="SFLD" id="SFLDS00001">
    <property type="entry name" value="Enolase"/>
    <property type="match status" value="1"/>
</dbReference>
<feature type="binding site" evidence="10">
    <location>
        <position position="163"/>
    </location>
    <ligand>
        <name>(2R)-2-phosphoglycerate</name>
        <dbReference type="ChEBI" id="CHEBI:58289"/>
    </ligand>
</feature>
<dbReference type="RefSeq" id="WP_085418665.1">
    <property type="nucleotide sequence ID" value="NZ_CP091509.1"/>
</dbReference>
<dbReference type="InterPro" id="IPR036849">
    <property type="entry name" value="Enolase-like_C_sf"/>
</dbReference>
<dbReference type="SFLD" id="SFLDF00002">
    <property type="entry name" value="enolase"/>
    <property type="match status" value="1"/>
</dbReference>
<evidence type="ECO:0000256" key="8">
    <source>
        <dbReference type="ARBA" id="ARBA00023239"/>
    </source>
</evidence>
<dbReference type="SUPFAM" id="SSF51604">
    <property type="entry name" value="Enolase C-terminal domain-like"/>
    <property type="match status" value="1"/>
</dbReference>
<evidence type="ECO:0000256" key="7">
    <source>
        <dbReference type="ARBA" id="ARBA00023152"/>
    </source>
</evidence>
<dbReference type="SFLD" id="SFLDG00178">
    <property type="entry name" value="enolase"/>
    <property type="match status" value="1"/>
</dbReference>
<dbReference type="EC" id="4.2.1.11" evidence="3 10"/>
<keyword evidence="8 10" id="KW-0456">Lyase</keyword>
<evidence type="ECO:0000313" key="13">
    <source>
        <dbReference type="EMBL" id="OSI33306.1"/>
    </source>
</evidence>
<dbReference type="InterPro" id="IPR020811">
    <property type="entry name" value="Enolase_N"/>
</dbReference>
<dbReference type="SMART" id="SM01192">
    <property type="entry name" value="Enolase_C"/>
    <property type="match status" value="1"/>
</dbReference>
<protein>
    <recommendedName>
        <fullName evidence="4 10">Enolase</fullName>
        <ecNumber evidence="3 10">4.2.1.11</ecNumber>
    </recommendedName>
    <alternativeName>
        <fullName evidence="10">2-phospho-D-glycerate hydro-lyase</fullName>
    </alternativeName>
    <alternativeName>
        <fullName evidence="10">2-phosphoglycerate dehydratase</fullName>
    </alternativeName>
</protein>
<dbReference type="SUPFAM" id="SSF54826">
    <property type="entry name" value="Enolase N-terminal domain-like"/>
    <property type="match status" value="1"/>
</dbReference>
<dbReference type="NCBIfam" id="TIGR01060">
    <property type="entry name" value="eno"/>
    <property type="match status" value="1"/>
</dbReference>
<dbReference type="Gene3D" id="3.30.390.10">
    <property type="entry name" value="Enolase-like, N-terminal domain"/>
    <property type="match status" value="1"/>
</dbReference>
<dbReference type="Pfam" id="PF03952">
    <property type="entry name" value="Enolase_N"/>
    <property type="match status" value="1"/>
</dbReference>
<comment type="subcellular location">
    <subcellularLocation>
        <location evidence="10">Cytoplasm</location>
    </subcellularLocation>
    <subcellularLocation>
        <location evidence="10">Secreted</location>
    </subcellularLocation>
    <subcellularLocation>
        <location evidence="10">Cell surface</location>
    </subcellularLocation>
    <text evidence="10">Fractions of enolase are present in both the cytoplasm and on the cell surface.</text>
</comment>
<dbReference type="Pfam" id="PF00113">
    <property type="entry name" value="Enolase_C"/>
    <property type="match status" value="1"/>
</dbReference>
<comment type="pathway">
    <text evidence="1 10">Carbohydrate degradation; glycolysis; pyruvate from D-glyceraldehyde 3-phosphate: step 4/5.</text>
</comment>
<proteinExistence type="inferred from homology"/>
<organism evidence="13 14">
    <name type="scientific">Neisseria dumasiana</name>
    <dbReference type="NCBI Taxonomy" id="1931275"/>
    <lineage>
        <taxon>Bacteria</taxon>
        <taxon>Pseudomonadati</taxon>
        <taxon>Pseudomonadota</taxon>
        <taxon>Betaproteobacteria</taxon>
        <taxon>Neisseriales</taxon>
        <taxon>Neisseriaceae</taxon>
        <taxon>Neisseria</taxon>
    </lineage>
</organism>
<dbReference type="InterPro" id="IPR020810">
    <property type="entry name" value="Enolase_C"/>
</dbReference>
<feature type="binding site" evidence="10">
    <location>
        <position position="242"/>
    </location>
    <ligand>
        <name>Mg(2+)</name>
        <dbReference type="ChEBI" id="CHEBI:18420"/>
    </ligand>
</feature>
<keyword evidence="10" id="KW-0479">Metal-binding</keyword>
<dbReference type="PIRSF" id="PIRSF001400">
    <property type="entry name" value="Enolase"/>
    <property type="match status" value="1"/>
</dbReference>
<keyword evidence="7 10" id="KW-0324">Glycolysis</keyword>
<dbReference type="PANTHER" id="PTHR11902:SF1">
    <property type="entry name" value="ENOLASE"/>
    <property type="match status" value="1"/>
</dbReference>
<keyword evidence="14" id="KW-1185">Reference proteome</keyword>
<dbReference type="PROSITE" id="PS00164">
    <property type="entry name" value="ENOLASE"/>
    <property type="match status" value="1"/>
</dbReference>
<comment type="cofactor">
    <cofactor evidence="10">
        <name>Mg(2+)</name>
        <dbReference type="ChEBI" id="CHEBI:18420"/>
    </cofactor>
    <text evidence="10">Binds a second Mg(2+) ion via substrate during catalysis.</text>
</comment>
<comment type="caution">
    <text evidence="13">The sequence shown here is derived from an EMBL/GenBank/DDBJ whole genome shotgun (WGS) entry which is preliminary data.</text>
</comment>
<feature type="binding site" evidence="10">
    <location>
        <position position="366"/>
    </location>
    <ligand>
        <name>(2R)-2-phosphoglycerate</name>
        <dbReference type="ChEBI" id="CHEBI:58289"/>
    </ligand>
</feature>
<evidence type="ECO:0000256" key="6">
    <source>
        <dbReference type="ARBA" id="ARBA00022842"/>
    </source>
</evidence>
<keyword evidence="6 10" id="KW-0460">Magnesium</keyword>
<evidence type="ECO:0000256" key="10">
    <source>
        <dbReference type="HAMAP-Rule" id="MF_00318"/>
    </source>
</evidence>
<dbReference type="InterPro" id="IPR029017">
    <property type="entry name" value="Enolase-like_N"/>
</dbReference>
<gene>
    <name evidence="10" type="primary">eno</name>
    <name evidence="13" type="ORF">BV913_08860</name>
</gene>
<name>A0ABX3WLG1_9NEIS</name>
<keyword evidence="5 10" id="KW-0964">Secreted</keyword>
<dbReference type="InterPro" id="IPR000941">
    <property type="entry name" value="Enolase"/>
</dbReference>
<feature type="binding site" evidence="10">
    <location>
        <position position="312"/>
    </location>
    <ligand>
        <name>Mg(2+)</name>
        <dbReference type="ChEBI" id="CHEBI:18420"/>
    </ligand>
</feature>
<evidence type="ECO:0000259" key="11">
    <source>
        <dbReference type="SMART" id="SM01192"/>
    </source>
</evidence>
<feature type="active site" description="Proton donor" evidence="10">
    <location>
        <position position="205"/>
    </location>
</feature>
<evidence type="ECO:0000259" key="12">
    <source>
        <dbReference type="SMART" id="SM01193"/>
    </source>
</evidence>
<dbReference type="InterPro" id="IPR020809">
    <property type="entry name" value="Enolase_CS"/>
</dbReference>
<feature type="active site" description="Proton acceptor" evidence="10">
    <location>
        <position position="337"/>
    </location>
</feature>
<dbReference type="SMART" id="SM01193">
    <property type="entry name" value="Enolase_N"/>
    <property type="match status" value="1"/>
</dbReference>
<dbReference type="Proteomes" id="UP000193346">
    <property type="component" value="Unassembled WGS sequence"/>
</dbReference>
<feature type="binding site" evidence="10">
    <location>
        <position position="367"/>
    </location>
    <ligand>
        <name>(2R)-2-phosphoglycerate</name>
        <dbReference type="ChEBI" id="CHEBI:58289"/>
    </ligand>
</feature>
<keyword evidence="10" id="KW-0963">Cytoplasm</keyword>
<feature type="binding site" evidence="10">
    <location>
        <position position="388"/>
    </location>
    <ligand>
        <name>(2R)-2-phosphoglycerate</name>
        <dbReference type="ChEBI" id="CHEBI:58289"/>
    </ligand>
</feature>
<comment type="function">
    <text evidence="9 10">Catalyzes the reversible conversion of 2-phosphoglycerate (2-PG) into phosphoenolpyruvate (PEP). It is essential for the degradation of carbohydrates via glycolysis.</text>
</comment>
<evidence type="ECO:0000256" key="3">
    <source>
        <dbReference type="ARBA" id="ARBA00012058"/>
    </source>
</evidence>
<dbReference type="HAMAP" id="MF_00318">
    <property type="entry name" value="Enolase"/>
    <property type="match status" value="1"/>
</dbReference>
<dbReference type="Gene3D" id="3.20.20.120">
    <property type="entry name" value="Enolase-like C-terminal domain"/>
    <property type="match status" value="1"/>
</dbReference>
<evidence type="ECO:0000313" key="14">
    <source>
        <dbReference type="Proteomes" id="UP000193346"/>
    </source>
</evidence>